<organism evidence="4">
    <name type="scientific">Fagus sylvatica</name>
    <name type="common">Beechnut</name>
    <dbReference type="NCBI Taxonomy" id="28930"/>
    <lineage>
        <taxon>Eukaryota</taxon>
        <taxon>Viridiplantae</taxon>
        <taxon>Streptophyta</taxon>
        <taxon>Embryophyta</taxon>
        <taxon>Tracheophyta</taxon>
        <taxon>Spermatophyta</taxon>
        <taxon>Magnoliopsida</taxon>
        <taxon>eudicotyledons</taxon>
        <taxon>Gunneridae</taxon>
        <taxon>Pentapetalae</taxon>
        <taxon>rosids</taxon>
        <taxon>fabids</taxon>
        <taxon>Fagales</taxon>
        <taxon>Fagaceae</taxon>
        <taxon>Fagus</taxon>
    </lineage>
</organism>
<keyword evidence="1" id="KW-0378">Hydrolase</keyword>
<dbReference type="CDD" id="cd09272">
    <property type="entry name" value="RNase_HI_RT_Ty1"/>
    <property type="match status" value="1"/>
</dbReference>
<sequence length="1231" mass="136480">MVSEQTIRHRRWSSRTSSAHQALPVTISASFRIRIGSPGIASDQLGISDLIVPPGLPLVALGLDLLGLLSISPVCSRSPRVRQWLLVSISSVCSRSRLALCFAGDLLGPSRLSLYRQAPPVVLGSPSTLSLHRPLLVALRPLSLVLISKTEYDSLLQRANASSSLLIASGNTCLHSSSSPSWVIDSGASDHMTGNSSLLSHTSSPCSPSFVTVANGTKTPVQGKGTVTTSDLTLSDVLYLPEFPFNLLSVHKLTLALNCSVAFYPSHCEFQDLKTKRMIGGGFVKDGLYYFQPSSTSIPSALHSTNSPYQWHCRLGHPSSVNLKHLVPTLPTFSNFNCETCELSKHHRATFKLRTDDPCLHPFELVHSDIWGPARTTGLCDARYFVTFIDDHSRLTWVYVLKDRSQLFSVFQSFYAEISNQFNAKLLAFRTDNAREYLDSAFQQFLESRGIIHQTSCVRTPQQNGIAERKNGPILAIARALMLQMNVPKLFWADAVLTAAYLLNRMPSRILKGKSPFEMFFPGKNPFSVPPRVFGCVSFVHNHSPNRDKLDPRAHKCIFLGYSRTQKGYRCYSPSLRKHFVSADVTFFEDIPYYSPQGRQLQESMLSAPVIPTHVPIAPPTSPISIVPPVPPISQVYVRRRNQDVPLVPPPPPVEFSLPLPPSASPSADSPPPQSTSDLDLPIAIRKGKRTCTEHPISNCVSFDHLSPSFKAFSLSLSSLVVPKSYREALSHPGWRKAMEEEMHALELNHTWDLIPKPAGTSIVGCRWVFTVKQNPDGTVDRLKARLVAKGFTQTYGLDYTETFSPVAKLNSIRIIISLAANLDWPLHQLDVKNAFLHGDLTETVYMTQPPGFESKGECVCHLKKSIYGLKQSPRAWFDKFSKAVVSHGMTRSQADHSVFFKKTRTGIVILVVYVDDIVITGSDKEGIQILINHLSSSFLTKDLGKLRYFLGIEVARSKAGISLSQRKYTLDILQDTGYLGSKPVATPMEPNLKLMPDEGDFVDDPDTYRRLVGKLIYLTITRPDISYAVSIVSQFMTNPRVPHMNAVIRILKYLKNAPGRGLFYRSSGHLRIEGYTDADWAGSPSDRKSTTGYCTFIGGNLVTWRSKKQSVVARSSAEAEYRAMAHTTCELTWLRTVLQEFGLLTQGPTPLYCDNQAAIHIASNPVFHERTKHIEVDCHFVRSKVESKDIITPFVPSGSQLADIFTKALPKNAIDSICSKLGVIDIYSPA</sequence>
<accession>A0A2N9IFX5</accession>
<dbReference type="Gene3D" id="3.30.420.10">
    <property type="entry name" value="Ribonuclease H-like superfamily/Ribonuclease H"/>
    <property type="match status" value="1"/>
</dbReference>
<dbReference type="InterPro" id="IPR012337">
    <property type="entry name" value="RNaseH-like_sf"/>
</dbReference>
<feature type="region of interest" description="Disordered" evidence="2">
    <location>
        <begin position="648"/>
        <end position="679"/>
    </location>
</feature>
<dbReference type="InterPro" id="IPR025724">
    <property type="entry name" value="GAG-pre-integrase_dom"/>
</dbReference>
<dbReference type="SUPFAM" id="SSF56672">
    <property type="entry name" value="DNA/RNA polymerases"/>
    <property type="match status" value="1"/>
</dbReference>
<dbReference type="Pfam" id="PF00665">
    <property type="entry name" value="rve"/>
    <property type="match status" value="1"/>
</dbReference>
<dbReference type="Pfam" id="PF07727">
    <property type="entry name" value="RVT_2"/>
    <property type="match status" value="1"/>
</dbReference>
<gene>
    <name evidence="4" type="ORF">FSB_LOCUS50872</name>
</gene>
<dbReference type="InterPro" id="IPR054722">
    <property type="entry name" value="PolX-like_BBD"/>
</dbReference>
<feature type="domain" description="Integrase catalytic" evidence="3">
    <location>
        <begin position="354"/>
        <end position="524"/>
    </location>
</feature>
<evidence type="ECO:0000256" key="1">
    <source>
        <dbReference type="ARBA" id="ARBA00022750"/>
    </source>
</evidence>
<dbReference type="PANTHER" id="PTHR11439:SF484">
    <property type="entry name" value="REVERSE TRANSCRIPTASE TY1_COPIA-TYPE DOMAIN-CONTAINING PROTEIN"/>
    <property type="match status" value="1"/>
</dbReference>
<dbReference type="GO" id="GO:0004190">
    <property type="term" value="F:aspartic-type endopeptidase activity"/>
    <property type="evidence" value="ECO:0007669"/>
    <property type="project" value="UniProtKB-KW"/>
</dbReference>
<dbReference type="InterPro" id="IPR013103">
    <property type="entry name" value="RVT_2"/>
</dbReference>
<evidence type="ECO:0000256" key="2">
    <source>
        <dbReference type="SAM" id="MobiDB-lite"/>
    </source>
</evidence>
<dbReference type="GO" id="GO:0003676">
    <property type="term" value="F:nucleic acid binding"/>
    <property type="evidence" value="ECO:0007669"/>
    <property type="project" value="InterPro"/>
</dbReference>
<keyword evidence="1" id="KW-0645">Protease</keyword>
<evidence type="ECO:0000259" key="3">
    <source>
        <dbReference type="PROSITE" id="PS50994"/>
    </source>
</evidence>
<keyword evidence="1" id="KW-0064">Aspartyl protease</keyword>
<dbReference type="AlphaFoldDB" id="A0A2N9IFX5"/>
<dbReference type="InterPro" id="IPR036397">
    <property type="entry name" value="RNaseH_sf"/>
</dbReference>
<dbReference type="InterPro" id="IPR057670">
    <property type="entry name" value="SH3_retrovirus"/>
</dbReference>
<dbReference type="InterPro" id="IPR043502">
    <property type="entry name" value="DNA/RNA_pol_sf"/>
</dbReference>
<reference evidence="4" key="1">
    <citation type="submission" date="2018-02" db="EMBL/GenBank/DDBJ databases">
        <authorList>
            <person name="Cohen D.B."/>
            <person name="Kent A.D."/>
        </authorList>
    </citation>
    <scope>NUCLEOTIDE SEQUENCE</scope>
</reference>
<evidence type="ECO:0000313" key="4">
    <source>
        <dbReference type="EMBL" id="SPD22990.1"/>
    </source>
</evidence>
<dbReference type="Pfam" id="PF22936">
    <property type="entry name" value="Pol_BBD"/>
    <property type="match status" value="1"/>
</dbReference>
<protein>
    <recommendedName>
        <fullName evidence="3">Integrase catalytic domain-containing protein</fullName>
    </recommendedName>
</protein>
<dbReference type="PANTHER" id="PTHR11439">
    <property type="entry name" value="GAG-POL-RELATED RETROTRANSPOSON"/>
    <property type="match status" value="1"/>
</dbReference>
<dbReference type="PROSITE" id="PS50994">
    <property type="entry name" value="INTEGRASE"/>
    <property type="match status" value="1"/>
</dbReference>
<feature type="compositionally biased region" description="Pro residues" evidence="2">
    <location>
        <begin position="648"/>
        <end position="674"/>
    </location>
</feature>
<name>A0A2N9IFX5_FAGSY</name>
<proteinExistence type="predicted"/>
<dbReference type="EMBL" id="OIVN01005556">
    <property type="protein sequence ID" value="SPD22990.1"/>
    <property type="molecule type" value="Genomic_DNA"/>
</dbReference>
<dbReference type="Pfam" id="PF25597">
    <property type="entry name" value="SH3_retrovirus"/>
    <property type="match status" value="1"/>
</dbReference>
<dbReference type="GO" id="GO:0015074">
    <property type="term" value="P:DNA integration"/>
    <property type="evidence" value="ECO:0007669"/>
    <property type="project" value="InterPro"/>
</dbReference>
<dbReference type="SUPFAM" id="SSF53098">
    <property type="entry name" value="Ribonuclease H-like"/>
    <property type="match status" value="1"/>
</dbReference>
<dbReference type="InterPro" id="IPR001584">
    <property type="entry name" value="Integrase_cat-core"/>
</dbReference>
<dbReference type="Pfam" id="PF13976">
    <property type="entry name" value="gag_pre-integrs"/>
    <property type="match status" value="1"/>
</dbReference>